<evidence type="ECO:0000256" key="1">
    <source>
        <dbReference type="SAM" id="MobiDB-lite"/>
    </source>
</evidence>
<protein>
    <submittedName>
        <fullName evidence="2">Uncharacterized protein</fullName>
    </submittedName>
</protein>
<dbReference type="KEGG" id="this:HZT40_18995"/>
<name>A0A7L6AW51_9GAMM</name>
<feature type="compositionally biased region" description="Polar residues" evidence="1">
    <location>
        <begin position="92"/>
        <end position="101"/>
    </location>
</feature>
<organism evidence="2 3">
    <name type="scientific">Candidatus Thiothrix singaporensis</name>
    <dbReference type="NCBI Taxonomy" id="2799669"/>
    <lineage>
        <taxon>Bacteria</taxon>
        <taxon>Pseudomonadati</taxon>
        <taxon>Pseudomonadota</taxon>
        <taxon>Gammaproteobacteria</taxon>
        <taxon>Thiotrichales</taxon>
        <taxon>Thiotrichaceae</taxon>
        <taxon>Thiothrix</taxon>
    </lineage>
</organism>
<dbReference type="EMBL" id="CP059265">
    <property type="protein sequence ID" value="QLQ33341.1"/>
    <property type="molecule type" value="Genomic_DNA"/>
</dbReference>
<evidence type="ECO:0000313" key="2">
    <source>
        <dbReference type="EMBL" id="QLQ33341.1"/>
    </source>
</evidence>
<sequence length="101" mass="11404">MPQTISVSADNRTAVKSRIQELNRLAQDADTQMRNALTARNQEAATQWRQRRDAYNAEVKKLTDWLNNPTGRCPTGQRQRPKRHRRRADGSGSATSGQTAL</sequence>
<feature type="region of interest" description="Disordered" evidence="1">
    <location>
        <begin position="66"/>
        <end position="101"/>
    </location>
</feature>
<dbReference type="Proteomes" id="UP000510621">
    <property type="component" value="Chromosome"/>
</dbReference>
<reference evidence="2" key="1">
    <citation type="submission" date="2020-06" db="EMBL/GenBank/DDBJ databases">
        <title>Analysis procedures for assessing recovery of high quality, complete, closed genomes from Nanopore long read metagenome sequencing.</title>
        <authorList>
            <person name="Bessarab I."/>
            <person name="Arumugam K."/>
            <person name="Haryono M."/>
            <person name="Liu X."/>
            <person name="Roy S."/>
            <person name="Zuniga-Montanez R.E."/>
            <person name="Qiu G."/>
            <person name="Drautz-Moses D.I."/>
            <person name="Law Y.Y."/>
            <person name="Wuertz S."/>
            <person name="Lauro F.M."/>
            <person name="Huson D.H."/>
            <person name="Williams R.B."/>
        </authorList>
    </citation>
    <scope>NUCLEOTIDE SEQUENCE [LARGE SCALE GENOMIC DNA]</scope>
    <source>
        <strain evidence="2">SSD2</strain>
    </source>
</reference>
<dbReference type="AlphaFoldDB" id="A0A7L6AW51"/>
<gene>
    <name evidence="2" type="ORF">HZT40_18995</name>
</gene>
<proteinExistence type="predicted"/>
<keyword evidence="3" id="KW-1185">Reference proteome</keyword>
<accession>A0A7L6AW51</accession>
<evidence type="ECO:0000313" key="3">
    <source>
        <dbReference type="Proteomes" id="UP000510621"/>
    </source>
</evidence>